<accession>A0A5B7EUW9</accession>
<dbReference type="OrthoDB" id="6360807at2759"/>
<gene>
    <name evidence="2" type="ORF">E2C01_031572</name>
</gene>
<evidence type="ECO:0000313" key="3">
    <source>
        <dbReference type="Proteomes" id="UP000324222"/>
    </source>
</evidence>
<reference evidence="2 3" key="1">
    <citation type="submission" date="2019-05" db="EMBL/GenBank/DDBJ databases">
        <title>Another draft genome of Portunus trituberculatus and its Hox gene families provides insights of decapod evolution.</title>
        <authorList>
            <person name="Jeong J.-H."/>
            <person name="Song I."/>
            <person name="Kim S."/>
            <person name="Choi T."/>
            <person name="Kim D."/>
            <person name="Ryu S."/>
            <person name="Kim W."/>
        </authorList>
    </citation>
    <scope>NUCLEOTIDE SEQUENCE [LARGE SCALE GENOMIC DNA]</scope>
    <source>
        <tissue evidence="2">Muscle</tissue>
    </source>
</reference>
<keyword evidence="3" id="KW-1185">Reference proteome</keyword>
<feature type="compositionally biased region" description="Basic and acidic residues" evidence="1">
    <location>
        <begin position="104"/>
        <end position="114"/>
    </location>
</feature>
<dbReference type="Proteomes" id="UP000324222">
    <property type="component" value="Unassembled WGS sequence"/>
</dbReference>
<protein>
    <submittedName>
        <fullName evidence="2">Uncharacterized protein</fullName>
    </submittedName>
</protein>
<dbReference type="EMBL" id="VSRR010003967">
    <property type="protein sequence ID" value="MPC38072.1"/>
    <property type="molecule type" value="Genomic_DNA"/>
</dbReference>
<evidence type="ECO:0000256" key="1">
    <source>
        <dbReference type="SAM" id="MobiDB-lite"/>
    </source>
</evidence>
<proteinExistence type="predicted"/>
<name>A0A5B7EUW9_PORTR</name>
<comment type="caution">
    <text evidence="2">The sequence shown here is derived from an EMBL/GenBank/DDBJ whole genome shotgun (WGS) entry which is preliminary data.</text>
</comment>
<sequence length="193" mass="21971">MSEVSTGGWATSSELIHRVPDSTPATQVTVECLVVNPAVTRPRSKTVFISITITLQRRGLVAPSLCLQGIQWQWQWQHAQPYPQCVWNFEPPEHPFPPGTEGAKSGEADESRGRARQMRAEAGRGGLFSLSLFNDRNKRVKILIDYDNTKIETIRRQDGKKQTLCRKTMDLEDLNETSRCLSQRHLDYFSTFH</sequence>
<dbReference type="AlphaFoldDB" id="A0A5B7EUW9"/>
<feature type="region of interest" description="Disordered" evidence="1">
    <location>
        <begin position="91"/>
        <end position="114"/>
    </location>
</feature>
<organism evidence="2 3">
    <name type="scientific">Portunus trituberculatus</name>
    <name type="common">Swimming crab</name>
    <name type="synonym">Neptunus trituberculatus</name>
    <dbReference type="NCBI Taxonomy" id="210409"/>
    <lineage>
        <taxon>Eukaryota</taxon>
        <taxon>Metazoa</taxon>
        <taxon>Ecdysozoa</taxon>
        <taxon>Arthropoda</taxon>
        <taxon>Crustacea</taxon>
        <taxon>Multicrustacea</taxon>
        <taxon>Malacostraca</taxon>
        <taxon>Eumalacostraca</taxon>
        <taxon>Eucarida</taxon>
        <taxon>Decapoda</taxon>
        <taxon>Pleocyemata</taxon>
        <taxon>Brachyura</taxon>
        <taxon>Eubrachyura</taxon>
        <taxon>Portunoidea</taxon>
        <taxon>Portunidae</taxon>
        <taxon>Portuninae</taxon>
        <taxon>Portunus</taxon>
    </lineage>
</organism>
<evidence type="ECO:0000313" key="2">
    <source>
        <dbReference type="EMBL" id="MPC38072.1"/>
    </source>
</evidence>